<feature type="compositionally biased region" description="Polar residues" evidence="1">
    <location>
        <begin position="67"/>
        <end position="77"/>
    </location>
</feature>
<accession>A0A9W7SNZ8</accession>
<sequence length="131" mass="13672">MSNPLSPDFGDFDGPELKPRPHGRIISADHPSAPPSQPPTPGADAHPTTAAPHASQRPTASPIAATEDSSTPNRTKSLLNLTASTLFGIYQPTGYAADREEPSTPWGTGAQTPIDSQRPSFDAPAPRSPTP</sequence>
<evidence type="ECO:0000313" key="2">
    <source>
        <dbReference type="EMBL" id="KAH9825911.1"/>
    </source>
</evidence>
<organism evidence="2 3">
    <name type="scientific">Teratosphaeria destructans</name>
    <dbReference type="NCBI Taxonomy" id="418781"/>
    <lineage>
        <taxon>Eukaryota</taxon>
        <taxon>Fungi</taxon>
        <taxon>Dikarya</taxon>
        <taxon>Ascomycota</taxon>
        <taxon>Pezizomycotina</taxon>
        <taxon>Dothideomycetes</taxon>
        <taxon>Dothideomycetidae</taxon>
        <taxon>Mycosphaerellales</taxon>
        <taxon>Teratosphaeriaceae</taxon>
        <taxon>Teratosphaeria</taxon>
    </lineage>
</organism>
<feature type="non-terminal residue" evidence="2">
    <location>
        <position position="131"/>
    </location>
</feature>
<protein>
    <submittedName>
        <fullName evidence="2">Insulin-induced protein (INSIG)</fullName>
    </submittedName>
</protein>
<dbReference type="AlphaFoldDB" id="A0A9W7SNZ8"/>
<feature type="compositionally biased region" description="Low complexity" evidence="1">
    <location>
        <begin position="42"/>
        <end position="54"/>
    </location>
</feature>
<gene>
    <name evidence="2" type="ORF">Tdes44962_MAKER10133</name>
</gene>
<keyword evidence="3" id="KW-1185">Reference proteome</keyword>
<proteinExistence type="predicted"/>
<reference evidence="2 3" key="1">
    <citation type="journal article" date="2018" name="IMA Fungus">
        <title>IMA Genome-F 10: Nine draft genome sequences of Claviceps purpurea s.lat., including C. arundinis, C. humidiphila, and C. cf. spartinae, pseudomolecules for the pitch canker pathogen Fusarium circinatum, draft genome of Davidsoniella eucalypti, Grosmannia galeiformis, Quambalaria eucalypti, and Teratosphaeria destructans.</title>
        <authorList>
            <person name="Wingfield B.D."/>
            <person name="Liu M."/>
            <person name="Nguyen H.D."/>
            <person name="Lane F.A."/>
            <person name="Morgan S.W."/>
            <person name="De Vos L."/>
            <person name="Wilken P.M."/>
            <person name="Duong T.A."/>
            <person name="Aylward J."/>
            <person name="Coetzee M.P."/>
            <person name="Dadej K."/>
            <person name="De Beer Z.W."/>
            <person name="Findlay W."/>
            <person name="Havenga M."/>
            <person name="Kolarik M."/>
            <person name="Menzies J.G."/>
            <person name="Naidoo K."/>
            <person name="Pochopski O."/>
            <person name="Shoukouhi P."/>
            <person name="Santana Q.C."/>
            <person name="Seifert K.A."/>
            <person name="Soal N."/>
            <person name="Steenkamp E.T."/>
            <person name="Tatham C.T."/>
            <person name="van der Nest M.A."/>
            <person name="Wingfield M.J."/>
        </authorList>
    </citation>
    <scope>NUCLEOTIDE SEQUENCE [LARGE SCALE GENOMIC DNA]</scope>
    <source>
        <strain evidence="2">CMW44962</strain>
    </source>
</reference>
<dbReference type="OrthoDB" id="205546at2759"/>
<reference evidence="2 3" key="2">
    <citation type="journal article" date="2021" name="Curr. Genet.">
        <title>Genetic response to nitrogen starvation in the aggressive Eucalyptus foliar pathogen Teratosphaeria destructans.</title>
        <authorList>
            <person name="Havenga M."/>
            <person name="Wingfield B.D."/>
            <person name="Wingfield M.J."/>
            <person name="Dreyer L.L."/>
            <person name="Roets F."/>
            <person name="Aylward J."/>
        </authorList>
    </citation>
    <scope>NUCLEOTIDE SEQUENCE [LARGE SCALE GENOMIC DNA]</scope>
    <source>
        <strain evidence="2">CMW44962</strain>
    </source>
</reference>
<feature type="compositionally biased region" description="Polar residues" evidence="1">
    <location>
        <begin position="105"/>
        <end position="119"/>
    </location>
</feature>
<dbReference type="EMBL" id="RIBY02002058">
    <property type="protein sequence ID" value="KAH9825911.1"/>
    <property type="molecule type" value="Genomic_DNA"/>
</dbReference>
<name>A0A9W7SNZ8_9PEZI</name>
<dbReference type="Proteomes" id="UP001138500">
    <property type="component" value="Unassembled WGS sequence"/>
</dbReference>
<evidence type="ECO:0000313" key="3">
    <source>
        <dbReference type="Proteomes" id="UP001138500"/>
    </source>
</evidence>
<feature type="region of interest" description="Disordered" evidence="1">
    <location>
        <begin position="1"/>
        <end position="77"/>
    </location>
</feature>
<feature type="region of interest" description="Disordered" evidence="1">
    <location>
        <begin position="93"/>
        <end position="131"/>
    </location>
</feature>
<evidence type="ECO:0000256" key="1">
    <source>
        <dbReference type="SAM" id="MobiDB-lite"/>
    </source>
</evidence>
<feature type="compositionally biased region" description="Pro residues" evidence="1">
    <location>
        <begin position="32"/>
        <end position="41"/>
    </location>
</feature>
<comment type="caution">
    <text evidence="2">The sequence shown here is derived from an EMBL/GenBank/DDBJ whole genome shotgun (WGS) entry which is preliminary data.</text>
</comment>